<keyword evidence="1" id="KW-1133">Transmembrane helix</keyword>
<dbReference type="Proteomes" id="UP000592216">
    <property type="component" value="Unassembled WGS sequence"/>
</dbReference>
<dbReference type="AlphaFoldDB" id="A0A850Q686"/>
<name>A0A850Q686_9RHOB</name>
<dbReference type="EMBL" id="JABCJD010000008">
    <property type="protein sequence ID" value="NVO28683.1"/>
    <property type="molecule type" value="Genomic_DNA"/>
</dbReference>
<comment type="caution">
    <text evidence="2">The sequence shown here is derived from an EMBL/GenBank/DDBJ whole genome shotgun (WGS) entry which is preliminary data.</text>
</comment>
<evidence type="ECO:0000313" key="5">
    <source>
        <dbReference type="Proteomes" id="UP000592216"/>
    </source>
</evidence>
<keyword evidence="1" id="KW-0812">Transmembrane</keyword>
<evidence type="ECO:0000256" key="1">
    <source>
        <dbReference type="SAM" id="Phobius"/>
    </source>
</evidence>
<accession>A0A850Q686</accession>
<feature type="transmembrane region" description="Helical" evidence="1">
    <location>
        <begin position="12"/>
        <end position="31"/>
    </location>
</feature>
<gene>
    <name evidence="3" type="ORF">HJ526_14730</name>
    <name evidence="2" type="ORF">HJ536_13895</name>
</gene>
<evidence type="ECO:0000313" key="4">
    <source>
        <dbReference type="Proteomes" id="UP000523601"/>
    </source>
</evidence>
<keyword evidence="4" id="KW-1185">Reference proteome</keyword>
<dbReference type="RefSeq" id="WP_176855376.1">
    <property type="nucleotide sequence ID" value="NZ_JABCJD010000008.1"/>
</dbReference>
<reference evidence="4 5" key="1">
    <citation type="submission" date="2020-04" db="EMBL/GenBank/DDBJ databases">
        <title>Donghicola sp., a member of the Rhodobacteraceae family isolated from mangrove forest in Thailand.</title>
        <authorList>
            <person name="Charoenyingcharoen P."/>
            <person name="Yukphan P."/>
        </authorList>
    </citation>
    <scope>NUCLEOTIDE SEQUENCE [LARGE SCALE GENOMIC DNA]</scope>
    <source>
        <strain evidence="2 5">B5-SW-15</strain>
        <strain evidence="3 4">C2-DW-16</strain>
    </source>
</reference>
<dbReference type="EMBL" id="JABCJE010000007">
    <property type="protein sequence ID" value="NVO24454.1"/>
    <property type="molecule type" value="Genomic_DNA"/>
</dbReference>
<dbReference type="Proteomes" id="UP000523601">
    <property type="component" value="Unassembled WGS sequence"/>
</dbReference>
<proteinExistence type="predicted"/>
<protein>
    <submittedName>
        <fullName evidence="2">Uncharacterized protein</fullName>
    </submittedName>
</protein>
<evidence type="ECO:0000313" key="2">
    <source>
        <dbReference type="EMBL" id="NVO24454.1"/>
    </source>
</evidence>
<keyword evidence="1" id="KW-0472">Membrane</keyword>
<organism evidence="2 5">
    <name type="scientific">Donghicola mangrovi</name>
    <dbReference type="NCBI Taxonomy" id="2729614"/>
    <lineage>
        <taxon>Bacteria</taxon>
        <taxon>Pseudomonadati</taxon>
        <taxon>Pseudomonadota</taxon>
        <taxon>Alphaproteobacteria</taxon>
        <taxon>Rhodobacterales</taxon>
        <taxon>Roseobacteraceae</taxon>
        <taxon>Donghicola</taxon>
    </lineage>
</organism>
<evidence type="ECO:0000313" key="3">
    <source>
        <dbReference type="EMBL" id="NVO28683.1"/>
    </source>
</evidence>
<sequence length="65" mass="7091">MDGYRVPLLKKPLCLLQILLISSLGAGFGWLHMFGDFSDPEVADASIARYEGAPTESPRAIALRD</sequence>